<organism evidence="3 4">
    <name type="scientific">Ilex paraguariensis</name>
    <name type="common">yerba mate</name>
    <dbReference type="NCBI Taxonomy" id="185542"/>
    <lineage>
        <taxon>Eukaryota</taxon>
        <taxon>Viridiplantae</taxon>
        <taxon>Streptophyta</taxon>
        <taxon>Embryophyta</taxon>
        <taxon>Tracheophyta</taxon>
        <taxon>Spermatophyta</taxon>
        <taxon>Magnoliopsida</taxon>
        <taxon>eudicotyledons</taxon>
        <taxon>Gunneridae</taxon>
        <taxon>Pentapetalae</taxon>
        <taxon>asterids</taxon>
        <taxon>campanulids</taxon>
        <taxon>Aquifoliales</taxon>
        <taxon>Aquifoliaceae</taxon>
        <taxon>Ilex</taxon>
    </lineage>
</organism>
<feature type="transmembrane region" description="Helical" evidence="2">
    <location>
        <begin position="6"/>
        <end position="26"/>
    </location>
</feature>
<feature type="region of interest" description="Disordered" evidence="1">
    <location>
        <begin position="44"/>
        <end position="108"/>
    </location>
</feature>
<proteinExistence type="predicted"/>
<dbReference type="Proteomes" id="UP001642360">
    <property type="component" value="Unassembled WGS sequence"/>
</dbReference>
<evidence type="ECO:0000256" key="1">
    <source>
        <dbReference type="SAM" id="MobiDB-lite"/>
    </source>
</evidence>
<evidence type="ECO:0000256" key="2">
    <source>
        <dbReference type="SAM" id="Phobius"/>
    </source>
</evidence>
<evidence type="ECO:0000313" key="4">
    <source>
        <dbReference type="Proteomes" id="UP001642360"/>
    </source>
</evidence>
<keyword evidence="2" id="KW-0812">Transmembrane</keyword>
<sequence>MGTYTLHVAVAALIGASFVAVSVYYMHLKALNQLLEVTKTIKRQKERDDTAAEDDSPQHFKKSGAAEKQRNHSRRKGNGYYRRASKPLPDVTAVSGDVEDGRNGTTHLDGIPAGLPRLHKLPEVSDLKGCIFPPACHIEIIKHQCA</sequence>
<protein>
    <submittedName>
        <fullName evidence="3">Uncharacterized protein</fullName>
    </submittedName>
</protein>
<name>A0ABC8R5G1_9AQUA</name>
<keyword evidence="2" id="KW-1133">Transmembrane helix</keyword>
<comment type="caution">
    <text evidence="3">The sequence shown here is derived from an EMBL/GenBank/DDBJ whole genome shotgun (WGS) entry which is preliminary data.</text>
</comment>
<dbReference type="EMBL" id="CAUOFW020001003">
    <property type="protein sequence ID" value="CAK9139972.1"/>
    <property type="molecule type" value="Genomic_DNA"/>
</dbReference>
<evidence type="ECO:0000313" key="3">
    <source>
        <dbReference type="EMBL" id="CAK9139972.1"/>
    </source>
</evidence>
<keyword evidence="4" id="KW-1185">Reference proteome</keyword>
<accession>A0ABC8R5G1</accession>
<reference evidence="3 4" key="1">
    <citation type="submission" date="2024-02" db="EMBL/GenBank/DDBJ databases">
        <authorList>
            <person name="Vignale AGUSTIN F."/>
            <person name="Sosa J E."/>
            <person name="Modenutti C."/>
        </authorList>
    </citation>
    <scope>NUCLEOTIDE SEQUENCE [LARGE SCALE GENOMIC DNA]</scope>
</reference>
<dbReference type="AlphaFoldDB" id="A0ABC8R5G1"/>
<keyword evidence="2" id="KW-0472">Membrane</keyword>
<gene>
    <name evidence="3" type="ORF">ILEXP_LOCUS7387</name>
</gene>